<feature type="domain" description="HTH iclR-type" evidence="4">
    <location>
        <begin position="11"/>
        <end position="72"/>
    </location>
</feature>
<evidence type="ECO:0000256" key="1">
    <source>
        <dbReference type="ARBA" id="ARBA00023015"/>
    </source>
</evidence>
<dbReference type="InterPro" id="IPR029016">
    <property type="entry name" value="GAF-like_dom_sf"/>
</dbReference>
<dbReference type="SUPFAM" id="SSF55781">
    <property type="entry name" value="GAF domain-like"/>
    <property type="match status" value="1"/>
</dbReference>
<dbReference type="InterPro" id="IPR050707">
    <property type="entry name" value="HTH_MetabolicPath_Reg"/>
</dbReference>
<evidence type="ECO:0000313" key="6">
    <source>
        <dbReference type="EMBL" id="MFC4996309.1"/>
    </source>
</evidence>
<protein>
    <submittedName>
        <fullName evidence="6">IclR family transcriptional regulator</fullName>
    </submittedName>
</protein>
<gene>
    <name evidence="6" type="ORF">ACFPIJ_00520</name>
</gene>
<dbReference type="InterPro" id="IPR036390">
    <property type="entry name" value="WH_DNA-bd_sf"/>
</dbReference>
<dbReference type="SUPFAM" id="SSF46785">
    <property type="entry name" value="Winged helix' DNA-binding domain"/>
    <property type="match status" value="1"/>
</dbReference>
<dbReference type="Pfam" id="PF09339">
    <property type="entry name" value="HTH_IclR"/>
    <property type="match status" value="1"/>
</dbReference>
<dbReference type="PANTHER" id="PTHR30136">
    <property type="entry name" value="HELIX-TURN-HELIX TRANSCRIPTIONAL REGULATOR, ICLR FAMILY"/>
    <property type="match status" value="1"/>
</dbReference>
<dbReference type="PROSITE" id="PS51078">
    <property type="entry name" value="ICLR_ED"/>
    <property type="match status" value="1"/>
</dbReference>
<evidence type="ECO:0000313" key="7">
    <source>
        <dbReference type="Proteomes" id="UP001595912"/>
    </source>
</evidence>
<proteinExistence type="predicted"/>
<comment type="caution">
    <text evidence="6">The sequence shown here is derived from an EMBL/GenBank/DDBJ whole genome shotgun (WGS) entry which is preliminary data.</text>
</comment>
<evidence type="ECO:0000259" key="4">
    <source>
        <dbReference type="PROSITE" id="PS51077"/>
    </source>
</evidence>
<dbReference type="InterPro" id="IPR014757">
    <property type="entry name" value="Tscrpt_reg_IclR_C"/>
</dbReference>
<reference evidence="7" key="1">
    <citation type="journal article" date="2019" name="Int. J. Syst. Evol. Microbiol.">
        <title>The Global Catalogue of Microorganisms (GCM) 10K type strain sequencing project: providing services to taxonomists for standard genome sequencing and annotation.</title>
        <authorList>
            <consortium name="The Broad Institute Genomics Platform"/>
            <consortium name="The Broad Institute Genome Sequencing Center for Infectious Disease"/>
            <person name="Wu L."/>
            <person name="Ma J."/>
        </authorList>
    </citation>
    <scope>NUCLEOTIDE SEQUENCE [LARGE SCALE GENOMIC DNA]</scope>
    <source>
        <strain evidence="7">CGMCC 4.7152</strain>
    </source>
</reference>
<name>A0ABV9VKR9_9ACTN</name>
<dbReference type="PANTHER" id="PTHR30136:SF24">
    <property type="entry name" value="HTH-TYPE TRANSCRIPTIONAL REPRESSOR ALLR"/>
    <property type="match status" value="1"/>
</dbReference>
<evidence type="ECO:0000259" key="5">
    <source>
        <dbReference type="PROSITE" id="PS51078"/>
    </source>
</evidence>
<keyword evidence="7" id="KW-1185">Reference proteome</keyword>
<accession>A0ABV9VKR9</accession>
<organism evidence="6 7">
    <name type="scientific">Dactylosporangium cerinum</name>
    <dbReference type="NCBI Taxonomy" id="1434730"/>
    <lineage>
        <taxon>Bacteria</taxon>
        <taxon>Bacillati</taxon>
        <taxon>Actinomycetota</taxon>
        <taxon>Actinomycetes</taxon>
        <taxon>Micromonosporales</taxon>
        <taxon>Micromonosporaceae</taxon>
        <taxon>Dactylosporangium</taxon>
    </lineage>
</organism>
<dbReference type="InterPro" id="IPR005471">
    <property type="entry name" value="Tscrpt_reg_IclR_N"/>
</dbReference>
<feature type="domain" description="IclR-ED" evidence="5">
    <location>
        <begin position="73"/>
        <end position="255"/>
    </location>
</feature>
<dbReference type="Pfam" id="PF01614">
    <property type="entry name" value="IclR_C"/>
    <property type="match status" value="1"/>
</dbReference>
<keyword evidence="3" id="KW-0804">Transcription</keyword>
<dbReference type="PROSITE" id="PS51077">
    <property type="entry name" value="HTH_ICLR"/>
    <property type="match status" value="1"/>
</dbReference>
<dbReference type="Proteomes" id="UP001595912">
    <property type="component" value="Unassembled WGS sequence"/>
</dbReference>
<dbReference type="Gene3D" id="1.10.10.10">
    <property type="entry name" value="Winged helix-like DNA-binding domain superfamily/Winged helix DNA-binding domain"/>
    <property type="match status" value="1"/>
</dbReference>
<keyword evidence="2" id="KW-0238">DNA-binding</keyword>
<sequence length="256" mass="27015">MGNSSHNGSPVQSVDRAVTVLEILARAGEAGVTEIAAELGVHKSTAFRLVTALENRGLVAQNVDRGKYRLGMGILRLAGATTARLDLVQESRPVCEALAREVGETINIAVLADGAALYVDQVAGPSALQTRNWVGQRLALHATSNGKVLLAYLAPHLLAECLARPLERYTDHTLVDAARLEAELVDTRARGYATTVDELEIGLTAVAAPVRNLDGAVVAAVSASGPSFRLTPLRVPEVAEAVRRCADEVSRRLGAS</sequence>
<dbReference type="Gene3D" id="3.30.450.40">
    <property type="match status" value="1"/>
</dbReference>
<dbReference type="InterPro" id="IPR036388">
    <property type="entry name" value="WH-like_DNA-bd_sf"/>
</dbReference>
<evidence type="ECO:0000256" key="3">
    <source>
        <dbReference type="ARBA" id="ARBA00023163"/>
    </source>
</evidence>
<dbReference type="SMART" id="SM00346">
    <property type="entry name" value="HTH_ICLR"/>
    <property type="match status" value="1"/>
</dbReference>
<dbReference type="EMBL" id="JBHSIU010000003">
    <property type="protein sequence ID" value="MFC4996309.1"/>
    <property type="molecule type" value="Genomic_DNA"/>
</dbReference>
<evidence type="ECO:0000256" key="2">
    <source>
        <dbReference type="ARBA" id="ARBA00023125"/>
    </source>
</evidence>
<keyword evidence="1" id="KW-0805">Transcription regulation</keyword>
<dbReference type="RefSeq" id="WP_380112511.1">
    <property type="nucleotide sequence ID" value="NZ_JBHSIU010000003.1"/>
</dbReference>